<dbReference type="Proteomes" id="UP000255517">
    <property type="component" value="Unassembled WGS sequence"/>
</dbReference>
<dbReference type="OrthoDB" id="9804874at2"/>
<sequence>MVNLLNSIIEPINGWIYYPILIILLLAIGLYFTIRTGFLQGRLFKESIRVVLEKPDKEGSVSSFQALMVSTASRVGTGNIVGVSTAICLGGYGAVFWMWIVAIIGGASAFIESTLAQIYKRRDKDGNSYGGPFYYIETALKNRTLGIIFSISLILTYAVGFNMLAAFNLQTAFKAYDFYKPNVTPWIIGIVLALVTAYCILGGGKRIIQFASTLVPIMGVIYILVAIVMIILNITYIPTVFSKIFSDAFNFKAIFGSIAGSSMMYGIKRGLYSNEAGIGSAPNAAASADVSHPVKQGLVQMLSVFIDTLLICTATAFMCLSSGVAPTEELSGAPYVQEALSTFLGRYGYHFIVFSLVLFAFTTLIGNLFYVDTNLAYINGKVPSKKFMVCYRILAAVIILFGTVQEADLAWNISDLLMGIMAIINLPTILILGKKAIDCLKDYEKQKNSGKNPVFHYKDIGITEELDFWK</sequence>
<accession>A0A379C4W1</accession>
<keyword evidence="3 9" id="KW-0813">Transport</keyword>
<dbReference type="NCBIfam" id="TIGR00835">
    <property type="entry name" value="agcS"/>
    <property type="match status" value="1"/>
</dbReference>
<evidence type="ECO:0000256" key="7">
    <source>
        <dbReference type="ARBA" id="ARBA00022989"/>
    </source>
</evidence>
<dbReference type="EMBL" id="UGSZ01000001">
    <property type="protein sequence ID" value="SUB57151.1"/>
    <property type="molecule type" value="Genomic_DNA"/>
</dbReference>
<dbReference type="PROSITE" id="PS00873">
    <property type="entry name" value="NA_ALANINE_SYMP"/>
    <property type="match status" value="1"/>
</dbReference>
<dbReference type="GO" id="GO:0005283">
    <property type="term" value="F:amino acid:sodium symporter activity"/>
    <property type="evidence" value="ECO:0007669"/>
    <property type="project" value="InterPro"/>
</dbReference>
<evidence type="ECO:0000256" key="3">
    <source>
        <dbReference type="ARBA" id="ARBA00022448"/>
    </source>
</evidence>
<feature type="transmembrane region" description="Helical" evidence="9">
    <location>
        <begin position="249"/>
        <end position="267"/>
    </location>
</feature>
<evidence type="ECO:0000256" key="5">
    <source>
        <dbReference type="ARBA" id="ARBA00022692"/>
    </source>
</evidence>
<comment type="similarity">
    <text evidence="2 9">Belongs to the alanine or glycine:cation symporter (AGCS) (TC 2.A.25) family.</text>
</comment>
<name>A0A379C4W1_9FIRM</name>
<dbReference type="AlphaFoldDB" id="A0A379C4W1"/>
<keyword evidence="6 9" id="KW-0769">Symport</keyword>
<dbReference type="PRINTS" id="PR00175">
    <property type="entry name" value="NAALASMPORT"/>
</dbReference>
<keyword evidence="5 9" id="KW-0812">Transmembrane</keyword>
<evidence type="ECO:0000256" key="1">
    <source>
        <dbReference type="ARBA" id="ARBA00004651"/>
    </source>
</evidence>
<keyword evidence="7 9" id="KW-1133">Transmembrane helix</keyword>
<comment type="subcellular location">
    <subcellularLocation>
        <location evidence="1 9">Cell membrane</location>
        <topology evidence="1 9">Multi-pass membrane protein</topology>
    </subcellularLocation>
</comment>
<dbReference type="STRING" id="1122949.GCA_000378725_00709"/>
<evidence type="ECO:0000313" key="10">
    <source>
        <dbReference type="EMBL" id="SUB57151.1"/>
    </source>
</evidence>
<feature type="transmembrane region" description="Helical" evidence="9">
    <location>
        <begin position="347"/>
        <end position="369"/>
    </location>
</feature>
<feature type="transmembrane region" description="Helical" evidence="9">
    <location>
        <begin position="213"/>
        <end position="237"/>
    </location>
</feature>
<keyword evidence="8 9" id="KW-0472">Membrane</keyword>
<feature type="transmembrane region" description="Helical" evidence="9">
    <location>
        <begin position="304"/>
        <end position="327"/>
    </location>
</feature>
<gene>
    <name evidence="10" type="ORF">NCTC13149_00967</name>
</gene>
<evidence type="ECO:0000256" key="2">
    <source>
        <dbReference type="ARBA" id="ARBA00009261"/>
    </source>
</evidence>
<protein>
    <submittedName>
        <fullName evidence="10">Na+/alanine symporter</fullName>
    </submittedName>
</protein>
<keyword evidence="4 9" id="KW-1003">Cell membrane</keyword>
<organism evidence="10 11">
    <name type="scientific">Peptoniphilus lacrimalis</name>
    <dbReference type="NCBI Taxonomy" id="33031"/>
    <lineage>
        <taxon>Bacteria</taxon>
        <taxon>Bacillati</taxon>
        <taxon>Bacillota</taxon>
        <taxon>Tissierellia</taxon>
        <taxon>Tissierellales</taxon>
        <taxon>Peptoniphilaceae</taxon>
        <taxon>Peptoniphilus</taxon>
    </lineage>
</organism>
<feature type="transmembrane region" description="Helical" evidence="9">
    <location>
        <begin position="98"/>
        <end position="119"/>
    </location>
</feature>
<feature type="transmembrane region" description="Helical" evidence="9">
    <location>
        <begin position="183"/>
        <end position="201"/>
    </location>
</feature>
<feature type="transmembrane region" description="Helical" evidence="9">
    <location>
        <begin position="144"/>
        <end position="163"/>
    </location>
</feature>
<dbReference type="PANTHER" id="PTHR30330:SF1">
    <property type="entry name" value="AMINO-ACID CARRIER PROTEIN ALST"/>
    <property type="match status" value="1"/>
</dbReference>
<evidence type="ECO:0000256" key="4">
    <source>
        <dbReference type="ARBA" id="ARBA00022475"/>
    </source>
</evidence>
<feature type="transmembrane region" description="Helical" evidence="9">
    <location>
        <begin position="389"/>
        <end position="407"/>
    </location>
</feature>
<dbReference type="FunFam" id="1.20.1740.10:FF:000004">
    <property type="entry name" value="Sodium:alanine symporter family protein"/>
    <property type="match status" value="1"/>
</dbReference>
<proteinExistence type="inferred from homology"/>
<evidence type="ECO:0000256" key="8">
    <source>
        <dbReference type="ARBA" id="ARBA00023136"/>
    </source>
</evidence>
<evidence type="ECO:0000256" key="9">
    <source>
        <dbReference type="RuleBase" id="RU363064"/>
    </source>
</evidence>
<dbReference type="InterPro" id="IPR001463">
    <property type="entry name" value="Na/Ala_symport"/>
</dbReference>
<feature type="transmembrane region" description="Helical" evidence="9">
    <location>
        <begin position="413"/>
        <end position="433"/>
    </location>
</feature>
<reference evidence="10 11" key="1">
    <citation type="submission" date="2018-06" db="EMBL/GenBank/DDBJ databases">
        <authorList>
            <consortium name="Pathogen Informatics"/>
            <person name="Doyle S."/>
        </authorList>
    </citation>
    <scope>NUCLEOTIDE SEQUENCE [LARGE SCALE GENOMIC DNA]</scope>
    <source>
        <strain evidence="10 11">NCTC13149</strain>
    </source>
</reference>
<evidence type="ECO:0000313" key="11">
    <source>
        <dbReference type="Proteomes" id="UP000255517"/>
    </source>
</evidence>
<dbReference type="RefSeq" id="WP_019034588.1">
    <property type="nucleotide sequence ID" value="NZ_UGSZ01000001.1"/>
</dbReference>
<dbReference type="Pfam" id="PF01235">
    <property type="entry name" value="Na_Ala_symp"/>
    <property type="match status" value="1"/>
</dbReference>
<feature type="transmembrane region" description="Helical" evidence="9">
    <location>
        <begin position="15"/>
        <end position="34"/>
    </location>
</feature>
<evidence type="ECO:0000256" key="6">
    <source>
        <dbReference type="ARBA" id="ARBA00022847"/>
    </source>
</evidence>
<dbReference type="GO" id="GO:0005886">
    <property type="term" value="C:plasma membrane"/>
    <property type="evidence" value="ECO:0007669"/>
    <property type="project" value="UniProtKB-SubCell"/>
</dbReference>
<dbReference type="PANTHER" id="PTHR30330">
    <property type="entry name" value="AGSS FAMILY TRANSPORTER, SODIUM-ALANINE"/>
    <property type="match status" value="1"/>
</dbReference>
<dbReference type="Gene3D" id="1.20.1740.10">
    <property type="entry name" value="Amino acid/polyamine transporter I"/>
    <property type="match status" value="1"/>
</dbReference>